<evidence type="ECO:0000313" key="3">
    <source>
        <dbReference type="Proteomes" id="UP000056968"/>
    </source>
</evidence>
<name>A0A0S3EUC0_9SPHN</name>
<gene>
    <name evidence="2" type="ORF">ATN00_00525</name>
</gene>
<dbReference type="EMBL" id="CP013264">
    <property type="protein sequence ID" value="ALR19023.1"/>
    <property type="molecule type" value="Genomic_DNA"/>
</dbReference>
<dbReference type="Pfam" id="PF08808">
    <property type="entry name" value="RES"/>
    <property type="match status" value="1"/>
</dbReference>
<accession>A0A0S3EUC0</accession>
<feature type="domain" description="RES" evidence="1">
    <location>
        <begin position="75"/>
        <end position="203"/>
    </location>
</feature>
<dbReference type="AlphaFoldDB" id="A0A0S3EUC0"/>
<dbReference type="SMART" id="SM00953">
    <property type="entry name" value="RES"/>
    <property type="match status" value="1"/>
</dbReference>
<evidence type="ECO:0000259" key="1">
    <source>
        <dbReference type="SMART" id="SM00953"/>
    </source>
</evidence>
<dbReference type="InterPro" id="IPR014914">
    <property type="entry name" value="RES_dom"/>
</dbReference>
<organism evidence="2 3">
    <name type="scientific">Sphingobium baderi</name>
    <dbReference type="NCBI Taxonomy" id="1332080"/>
    <lineage>
        <taxon>Bacteria</taxon>
        <taxon>Pseudomonadati</taxon>
        <taxon>Pseudomonadota</taxon>
        <taxon>Alphaproteobacteria</taxon>
        <taxon>Sphingomonadales</taxon>
        <taxon>Sphingomonadaceae</taxon>
        <taxon>Sphingobium</taxon>
    </lineage>
</organism>
<dbReference type="Proteomes" id="UP000056968">
    <property type="component" value="Chromosome"/>
</dbReference>
<keyword evidence="3" id="KW-1185">Reference proteome</keyword>
<sequence length="232" mass="25851">MTGTLSSAPHPSFRLIPSRFPPIGLFDTVATAADAEAVMELAGWTNDRLVANRLARLPKSQWVYGRANSGVIMATFLHTAPRGMRFNGPDLGAWYASSEIETAAAEVGHHLRREAIARNVPSMNRTYRTYSAKLLGDDYHDLRALQSSLKDIYRSDSYDAAQQFGEVIRTEEKAGIIFDSLRRKGGTNIVSYIPTNIVDVMQTDHFEISVEAGARAIYVRRLDAINIRHLKQ</sequence>
<dbReference type="OrthoDB" id="9795903at2"/>
<protein>
    <recommendedName>
        <fullName evidence="1">RES domain-containing protein</fullName>
    </recommendedName>
</protein>
<dbReference type="STRING" id="1332080.ATN00_00525"/>
<reference evidence="2 3" key="1">
    <citation type="submission" date="2015-11" db="EMBL/GenBank/DDBJ databases">
        <title>A Two-component Flavoprotein Monooxygenase System MeaXY Responsible for para-Hydroxylation of 2-Methyl-6-ethylaniline and 2,6-Diethylaniline in Sphingobium baderi DE-13.</title>
        <authorList>
            <person name="Cheng M."/>
            <person name="Meng Q."/>
            <person name="Yang Y."/>
            <person name="Chu C."/>
            <person name="Yan X."/>
            <person name="He J."/>
            <person name="Li S."/>
        </authorList>
    </citation>
    <scope>NUCLEOTIDE SEQUENCE [LARGE SCALE GENOMIC DNA]</scope>
    <source>
        <strain evidence="2 3">DE-13</strain>
    </source>
</reference>
<dbReference type="KEGG" id="sbd:ATN00_00525"/>
<proteinExistence type="predicted"/>
<evidence type="ECO:0000313" key="2">
    <source>
        <dbReference type="EMBL" id="ALR19023.1"/>
    </source>
</evidence>